<dbReference type="AlphaFoldDB" id="A0A2M9A9E5"/>
<organism evidence="2 3">
    <name type="scientific">Hallerella succinigenes</name>
    <dbReference type="NCBI Taxonomy" id="1896222"/>
    <lineage>
        <taxon>Bacteria</taxon>
        <taxon>Pseudomonadati</taxon>
        <taxon>Fibrobacterota</taxon>
        <taxon>Fibrobacteria</taxon>
        <taxon>Fibrobacterales</taxon>
        <taxon>Fibrobacteraceae</taxon>
        <taxon>Hallerella</taxon>
    </lineage>
</organism>
<evidence type="ECO:0000256" key="1">
    <source>
        <dbReference type="SAM" id="SignalP"/>
    </source>
</evidence>
<evidence type="ECO:0000313" key="2">
    <source>
        <dbReference type="EMBL" id="PJJ42335.1"/>
    </source>
</evidence>
<reference evidence="2 3" key="1">
    <citation type="submission" date="2017-11" db="EMBL/GenBank/DDBJ databases">
        <title>Animal gut microbial communities from fecal samples from Wisconsin, USA.</title>
        <authorList>
            <person name="Neumann A."/>
        </authorList>
    </citation>
    <scope>NUCLEOTIDE SEQUENCE [LARGE SCALE GENOMIC DNA]</scope>
    <source>
        <strain evidence="2 3">UWS3</strain>
    </source>
</reference>
<keyword evidence="1" id="KW-0732">Signal</keyword>
<protein>
    <recommendedName>
        <fullName evidence="4">LPP20 lipoprotein</fullName>
    </recommendedName>
</protein>
<evidence type="ECO:0000313" key="3">
    <source>
        <dbReference type="Proteomes" id="UP000231134"/>
    </source>
</evidence>
<accession>A0A2M9A9E5</accession>
<dbReference type="OrthoDB" id="9937770at2"/>
<dbReference type="Proteomes" id="UP000231134">
    <property type="component" value="Unassembled WGS sequence"/>
</dbReference>
<comment type="caution">
    <text evidence="2">The sequence shown here is derived from an EMBL/GenBank/DDBJ whole genome shotgun (WGS) entry which is preliminary data.</text>
</comment>
<evidence type="ECO:0008006" key="4">
    <source>
        <dbReference type="Google" id="ProtNLM"/>
    </source>
</evidence>
<feature type="chain" id="PRO_5014708775" description="LPP20 lipoprotein" evidence="1">
    <location>
        <begin position="22"/>
        <end position="187"/>
    </location>
</feature>
<sequence length="187" mass="20594">MKKILLPLSLLASLLIGCAGSGSVPGTTAVQTNLNILTQEKSEMLAQDKYAIVEVGEGIASREQIALNKADMQARAAVARTMKQKTQELHKNFYEEVGEQETSHNEQVMEQVTSEMISGATVVKSLTEMTKDGSYKVTVLMVVNANVFEKMMKALNASDEVANKVRARVERGYAEAEDRFEAYDKNK</sequence>
<proteinExistence type="predicted"/>
<gene>
    <name evidence="2" type="ORF">BGX16_2360</name>
</gene>
<feature type="signal peptide" evidence="1">
    <location>
        <begin position="1"/>
        <end position="21"/>
    </location>
</feature>
<keyword evidence="3" id="KW-1185">Reference proteome</keyword>
<name>A0A2M9A9E5_9BACT</name>
<dbReference type="RefSeq" id="WP_100426198.1">
    <property type="nucleotide sequence ID" value="NZ_PGEX01000001.1"/>
</dbReference>
<dbReference type="EMBL" id="PGEX01000001">
    <property type="protein sequence ID" value="PJJ42335.1"/>
    <property type="molecule type" value="Genomic_DNA"/>
</dbReference>
<dbReference type="PROSITE" id="PS51257">
    <property type="entry name" value="PROKAR_LIPOPROTEIN"/>
    <property type="match status" value="1"/>
</dbReference>